<keyword evidence="1" id="KW-0680">Restriction system</keyword>
<keyword evidence="5" id="KW-0489">Methyltransferase</keyword>
<sequence>MPQTVTVSAAEISRLAGVGRAAVSNWRRRHPDFPAPAGGTDASPLFALGEVEEWLRAQGKLAGTCQRDWLWPYFDVLGDRDRSGRAIAAAGAACLAKQGGGPPVLPDAPADPADRELVDRAVAVAEADDEGPRGTFEFLRGRWLDTHVRQISSTPPELAELMIDLALAGTHDDDRAGGPAGEGAADTPFTVLDPACGTGTLLAAALRALPAGGRGPLLLGQEADPTLAVLAAVRLAFASRARDGGTPPPDIRTGDTLRHDAHPDTPADAVVCNPPFNERNWGHDELAWDDPRWTYGTPPRTEPELAWVLHCLARLRPGAPAVLLMPPAVASRRAGRRIRAALLQRGALRAVVALPPGAAPPHGVALHLWVLTRPQEDETPPDSVLLVDTAAPPEPDGSRPDWDWAGVRRATTDAWAAFRRGGAETADRPGLCRAVRVVDLLDDEVDLTPARHVPRDTAGTLVHGLDERWDELDGGLRELAGLTAALRGLRTPGAAASGSPRPQTTVGDLLRAGHLTLRTGSAAHQPLVRDGEPPSGAVRALALTDMAPDAQPSGWVPEGEVSPDWVVTRPGDVVVATAAHSAAVLVTGEEPMLLGPRLDLLRPDPEVIDPWFLAGCLRSAANARQAGTHASTTSRIDVRRMQVPRLPQAEQARHGEVFRRLEALEAVLLRTGATGRGLVRSLTDALASGTVEPS</sequence>
<gene>
    <name evidence="5" type="ORF">GCM10010406_16020</name>
</gene>
<dbReference type="Pfam" id="PF02384">
    <property type="entry name" value="N6_Mtase"/>
    <property type="match status" value="1"/>
</dbReference>
<dbReference type="Gene3D" id="3.90.220.20">
    <property type="entry name" value="DNA methylase specificity domains"/>
    <property type="match status" value="1"/>
</dbReference>
<dbReference type="PROSITE" id="PS00092">
    <property type="entry name" value="N6_MTASE"/>
    <property type="match status" value="1"/>
</dbReference>
<evidence type="ECO:0000256" key="3">
    <source>
        <dbReference type="SAM" id="MobiDB-lite"/>
    </source>
</evidence>
<feature type="domain" description="DNA methylase adenine-specific" evidence="4">
    <location>
        <begin position="154"/>
        <end position="454"/>
    </location>
</feature>
<evidence type="ECO:0000313" key="5">
    <source>
        <dbReference type="EMBL" id="GAA2480605.1"/>
    </source>
</evidence>
<dbReference type="SUPFAM" id="SSF53335">
    <property type="entry name" value="S-adenosyl-L-methionine-dependent methyltransferases"/>
    <property type="match status" value="1"/>
</dbReference>
<evidence type="ECO:0000256" key="2">
    <source>
        <dbReference type="ARBA" id="ARBA00023125"/>
    </source>
</evidence>
<dbReference type="PANTHER" id="PTHR42998">
    <property type="entry name" value="TYPE I RESTRICTION ENZYME HINDVIIP M PROTEIN-RELATED"/>
    <property type="match status" value="1"/>
</dbReference>
<dbReference type="InterPro" id="IPR002052">
    <property type="entry name" value="DNA_methylase_N6_adenine_CS"/>
</dbReference>
<evidence type="ECO:0000313" key="6">
    <source>
        <dbReference type="Proteomes" id="UP001501358"/>
    </source>
</evidence>
<keyword evidence="5" id="KW-0808">Transferase</keyword>
<feature type="region of interest" description="Disordered" evidence="3">
    <location>
        <begin position="241"/>
        <end position="267"/>
    </location>
</feature>
<keyword evidence="6" id="KW-1185">Reference proteome</keyword>
<protein>
    <submittedName>
        <fullName evidence="5">N-6 DNA methylase</fullName>
    </submittedName>
</protein>
<name>A0ABP5YFS8_9ACTN</name>
<dbReference type="InterPro" id="IPR003356">
    <property type="entry name" value="DNA_methylase_A-5"/>
</dbReference>
<comment type="caution">
    <text evidence="5">The sequence shown here is derived from an EMBL/GenBank/DDBJ whole genome shotgun (WGS) entry which is preliminary data.</text>
</comment>
<evidence type="ECO:0000256" key="1">
    <source>
        <dbReference type="ARBA" id="ARBA00022747"/>
    </source>
</evidence>
<organism evidence="5 6">
    <name type="scientific">Streptomyces thermolineatus</name>
    <dbReference type="NCBI Taxonomy" id="44033"/>
    <lineage>
        <taxon>Bacteria</taxon>
        <taxon>Bacillati</taxon>
        <taxon>Actinomycetota</taxon>
        <taxon>Actinomycetes</taxon>
        <taxon>Kitasatosporales</taxon>
        <taxon>Streptomycetaceae</taxon>
        <taxon>Streptomyces</taxon>
    </lineage>
</organism>
<dbReference type="InterPro" id="IPR029063">
    <property type="entry name" value="SAM-dependent_MTases_sf"/>
</dbReference>
<feature type="compositionally biased region" description="Basic and acidic residues" evidence="3">
    <location>
        <begin position="252"/>
        <end position="265"/>
    </location>
</feature>
<dbReference type="RefSeq" id="WP_344382431.1">
    <property type="nucleotide sequence ID" value="NZ_BAAATA010000007.1"/>
</dbReference>
<dbReference type="GO" id="GO:0008168">
    <property type="term" value="F:methyltransferase activity"/>
    <property type="evidence" value="ECO:0007669"/>
    <property type="project" value="UniProtKB-KW"/>
</dbReference>
<dbReference type="Gene3D" id="3.40.50.150">
    <property type="entry name" value="Vaccinia Virus protein VP39"/>
    <property type="match status" value="1"/>
</dbReference>
<dbReference type="EMBL" id="BAAATA010000007">
    <property type="protein sequence ID" value="GAA2480605.1"/>
    <property type="molecule type" value="Genomic_DNA"/>
</dbReference>
<dbReference type="PANTHER" id="PTHR42998:SF1">
    <property type="entry name" value="TYPE I RESTRICTION ENZYME HINDI METHYLASE SUBUNIT"/>
    <property type="match status" value="1"/>
</dbReference>
<keyword evidence="2" id="KW-0238">DNA-binding</keyword>
<reference evidence="6" key="1">
    <citation type="journal article" date="2019" name="Int. J. Syst. Evol. Microbiol.">
        <title>The Global Catalogue of Microorganisms (GCM) 10K type strain sequencing project: providing services to taxonomists for standard genome sequencing and annotation.</title>
        <authorList>
            <consortium name="The Broad Institute Genomics Platform"/>
            <consortium name="The Broad Institute Genome Sequencing Center for Infectious Disease"/>
            <person name="Wu L."/>
            <person name="Ma J."/>
        </authorList>
    </citation>
    <scope>NUCLEOTIDE SEQUENCE [LARGE SCALE GENOMIC DNA]</scope>
    <source>
        <strain evidence="6">JCM 6307</strain>
    </source>
</reference>
<dbReference type="Proteomes" id="UP001501358">
    <property type="component" value="Unassembled WGS sequence"/>
</dbReference>
<dbReference type="InterPro" id="IPR044946">
    <property type="entry name" value="Restrct_endonuc_typeI_TRD_sf"/>
</dbReference>
<dbReference type="PRINTS" id="PR00507">
    <property type="entry name" value="N12N6MTFRASE"/>
</dbReference>
<dbReference type="SUPFAM" id="SSF116734">
    <property type="entry name" value="DNA methylase specificity domain"/>
    <property type="match status" value="1"/>
</dbReference>
<proteinExistence type="predicted"/>
<dbReference type="GO" id="GO:0032259">
    <property type="term" value="P:methylation"/>
    <property type="evidence" value="ECO:0007669"/>
    <property type="project" value="UniProtKB-KW"/>
</dbReference>
<dbReference type="InterPro" id="IPR052916">
    <property type="entry name" value="Type-I_RE_MTase_Subunit"/>
</dbReference>
<evidence type="ECO:0000259" key="4">
    <source>
        <dbReference type="Pfam" id="PF02384"/>
    </source>
</evidence>
<accession>A0ABP5YFS8</accession>